<name>A0A180G310_PUCT1</name>
<sequence length="268" mass="29745">MINSFLLLSTWLVFLVSKNKSLPAMEGPGMDSINWDELAELRDYISGPMNSGDYPTPRGSDHSAGIFHNSRAIASQPSNQVHTCGSALRDVVAADPSPRWAQLQSGQEPIFTFDFDVWFGINNINGAWVSNTERNVEVHCVKSEGWLAGDQKPRWVTMVNESPTHAVIYNLHHCDSGQVIWQRKLNPKQIEKVTIPFDEGTVRLLVLAGPKMPGAVAMIMSSHGGKSTPRARGSRSRAQRFTPLSGRRPRRPKSTPGGRVDHKNWPNL</sequence>
<dbReference type="EMBL" id="ADAS02000640">
    <property type="protein sequence ID" value="OAV87024.1"/>
    <property type="molecule type" value="Genomic_DNA"/>
</dbReference>
<accession>A0A180G310</accession>
<feature type="signal peptide" evidence="2">
    <location>
        <begin position="1"/>
        <end position="21"/>
    </location>
</feature>
<evidence type="ECO:0000256" key="2">
    <source>
        <dbReference type="SAM" id="SignalP"/>
    </source>
</evidence>
<proteinExistence type="predicted"/>
<dbReference type="VEuPathDB" id="FungiDB:PTTG_29613"/>
<protein>
    <recommendedName>
        <fullName evidence="6">F5/8 type C domain-containing protein</fullName>
    </recommendedName>
</protein>
<feature type="compositionally biased region" description="Basic and acidic residues" evidence="1">
    <location>
        <begin position="259"/>
        <end position="268"/>
    </location>
</feature>
<reference evidence="3" key="2">
    <citation type="submission" date="2016-05" db="EMBL/GenBank/DDBJ databases">
        <title>Comparative analysis highlights variable genome content of wheat rusts and divergence of the mating loci.</title>
        <authorList>
            <person name="Cuomo C.A."/>
            <person name="Bakkeren G."/>
            <person name="Szabo L."/>
            <person name="Khalil H."/>
            <person name="Joly D."/>
            <person name="Goldberg J."/>
            <person name="Young S."/>
            <person name="Zeng Q."/>
            <person name="Fellers J."/>
        </authorList>
    </citation>
    <scope>NUCLEOTIDE SEQUENCE [LARGE SCALE GENOMIC DNA]</scope>
    <source>
        <strain evidence="3">1-1 BBBD Race 1</strain>
    </source>
</reference>
<keyword evidence="5" id="KW-1185">Reference proteome</keyword>
<dbReference type="Proteomes" id="UP000005240">
    <property type="component" value="Unassembled WGS sequence"/>
</dbReference>
<evidence type="ECO:0000256" key="1">
    <source>
        <dbReference type="SAM" id="MobiDB-lite"/>
    </source>
</evidence>
<evidence type="ECO:0000313" key="5">
    <source>
        <dbReference type="Proteomes" id="UP000005240"/>
    </source>
</evidence>
<evidence type="ECO:0000313" key="4">
    <source>
        <dbReference type="EnsemblFungi" id="PTTG_29613-t43_1-p1"/>
    </source>
</evidence>
<evidence type="ECO:0000313" key="3">
    <source>
        <dbReference type="EMBL" id="OAV87024.1"/>
    </source>
</evidence>
<gene>
    <name evidence="3" type="ORF">PTTG_29613</name>
</gene>
<dbReference type="AlphaFoldDB" id="A0A180G310"/>
<feature type="region of interest" description="Disordered" evidence="1">
    <location>
        <begin position="220"/>
        <end position="268"/>
    </location>
</feature>
<dbReference type="EnsemblFungi" id="PTTG_29613-t43_1">
    <property type="protein sequence ID" value="PTTG_29613-t43_1-p1"/>
    <property type="gene ID" value="PTTG_29613"/>
</dbReference>
<reference evidence="3" key="1">
    <citation type="submission" date="2009-11" db="EMBL/GenBank/DDBJ databases">
        <authorList>
            <consortium name="The Broad Institute Genome Sequencing Platform"/>
            <person name="Ward D."/>
            <person name="Feldgarden M."/>
            <person name="Earl A."/>
            <person name="Young S.K."/>
            <person name="Zeng Q."/>
            <person name="Koehrsen M."/>
            <person name="Alvarado L."/>
            <person name="Berlin A."/>
            <person name="Bochicchio J."/>
            <person name="Borenstein D."/>
            <person name="Chapman S.B."/>
            <person name="Chen Z."/>
            <person name="Engels R."/>
            <person name="Freedman E."/>
            <person name="Gellesch M."/>
            <person name="Goldberg J."/>
            <person name="Griggs A."/>
            <person name="Gujja S."/>
            <person name="Heilman E."/>
            <person name="Heiman D."/>
            <person name="Hepburn T."/>
            <person name="Howarth C."/>
            <person name="Jen D."/>
            <person name="Larson L."/>
            <person name="Lewis B."/>
            <person name="Mehta T."/>
            <person name="Park D."/>
            <person name="Pearson M."/>
            <person name="Roberts A."/>
            <person name="Saif S."/>
            <person name="Shea T."/>
            <person name="Shenoy N."/>
            <person name="Sisk P."/>
            <person name="Stolte C."/>
            <person name="Sykes S."/>
            <person name="Thomson T."/>
            <person name="Walk T."/>
            <person name="White J."/>
            <person name="Yandava C."/>
            <person name="Izard J."/>
            <person name="Baranova O.V."/>
            <person name="Blanton J.M."/>
            <person name="Tanner A.C."/>
            <person name="Dewhirst F.E."/>
            <person name="Haas B."/>
            <person name="Nusbaum C."/>
            <person name="Birren B."/>
        </authorList>
    </citation>
    <scope>NUCLEOTIDE SEQUENCE [LARGE SCALE GENOMIC DNA]</scope>
    <source>
        <strain evidence="3">1-1 BBBD Race 1</strain>
    </source>
</reference>
<reference evidence="4" key="4">
    <citation type="submission" date="2025-05" db="UniProtKB">
        <authorList>
            <consortium name="EnsemblFungi"/>
        </authorList>
    </citation>
    <scope>IDENTIFICATION</scope>
    <source>
        <strain evidence="4">isolate 1-1 / race 1 (BBBD)</strain>
    </source>
</reference>
<organism evidence="3">
    <name type="scientific">Puccinia triticina (isolate 1-1 / race 1 (BBBD))</name>
    <name type="common">Brown leaf rust fungus</name>
    <dbReference type="NCBI Taxonomy" id="630390"/>
    <lineage>
        <taxon>Eukaryota</taxon>
        <taxon>Fungi</taxon>
        <taxon>Dikarya</taxon>
        <taxon>Basidiomycota</taxon>
        <taxon>Pucciniomycotina</taxon>
        <taxon>Pucciniomycetes</taxon>
        <taxon>Pucciniales</taxon>
        <taxon>Pucciniaceae</taxon>
        <taxon>Puccinia</taxon>
    </lineage>
</organism>
<evidence type="ECO:0008006" key="6">
    <source>
        <dbReference type="Google" id="ProtNLM"/>
    </source>
</evidence>
<dbReference type="OrthoDB" id="10272511at2759"/>
<reference evidence="4 5" key="3">
    <citation type="journal article" date="2017" name="G3 (Bethesda)">
        <title>Comparative analysis highlights variable genome content of wheat rusts and divergence of the mating loci.</title>
        <authorList>
            <person name="Cuomo C.A."/>
            <person name="Bakkeren G."/>
            <person name="Khalil H.B."/>
            <person name="Panwar V."/>
            <person name="Joly D."/>
            <person name="Linning R."/>
            <person name="Sakthikumar S."/>
            <person name="Song X."/>
            <person name="Adiconis X."/>
            <person name="Fan L."/>
            <person name="Goldberg J.M."/>
            <person name="Levin J.Z."/>
            <person name="Young S."/>
            <person name="Zeng Q."/>
            <person name="Anikster Y."/>
            <person name="Bruce M."/>
            <person name="Wang M."/>
            <person name="Yin C."/>
            <person name="McCallum B."/>
            <person name="Szabo L.J."/>
            <person name="Hulbert S."/>
            <person name="Chen X."/>
            <person name="Fellers J.P."/>
        </authorList>
    </citation>
    <scope>NUCLEOTIDE SEQUENCE</scope>
    <source>
        <strain evidence="5">Isolate 1-1 / race 1 (BBBD)</strain>
        <strain evidence="4">isolate 1-1 / race 1 (BBBD)</strain>
    </source>
</reference>
<keyword evidence="2" id="KW-0732">Signal</keyword>
<feature type="chain" id="PRO_5008109550" description="F5/8 type C domain-containing protein" evidence="2">
    <location>
        <begin position="22"/>
        <end position="268"/>
    </location>
</feature>